<protein>
    <recommendedName>
        <fullName evidence="9">Disease resistance RPP13-like protein 4</fullName>
    </recommendedName>
</protein>
<dbReference type="InterPro" id="IPR036388">
    <property type="entry name" value="WH-like_DNA-bd_sf"/>
</dbReference>
<feature type="compositionally biased region" description="Basic and acidic residues" evidence="5">
    <location>
        <begin position="606"/>
        <end position="622"/>
    </location>
</feature>
<feature type="compositionally biased region" description="Basic and acidic residues" evidence="5">
    <location>
        <begin position="576"/>
        <end position="599"/>
    </location>
</feature>
<evidence type="ECO:0000313" key="8">
    <source>
        <dbReference type="EMBL" id="MPA31604.1"/>
    </source>
</evidence>
<dbReference type="SUPFAM" id="SSF52047">
    <property type="entry name" value="RNI-like"/>
    <property type="match status" value="1"/>
</dbReference>
<reference evidence="8" key="1">
    <citation type="submission" date="2019-08" db="EMBL/GenBank/DDBJ databases">
        <title>Reference gene set and small RNA set construction with multiple tissues from Davidia involucrata Baill.</title>
        <authorList>
            <person name="Yang H."/>
            <person name="Zhou C."/>
            <person name="Li G."/>
            <person name="Wang J."/>
            <person name="Gao P."/>
            <person name="Wang M."/>
            <person name="Wang R."/>
            <person name="Zhao Y."/>
        </authorList>
    </citation>
    <scope>NUCLEOTIDE SEQUENCE</scope>
    <source>
        <tissue evidence="8">Mixed with DoveR01_LX</tissue>
    </source>
</reference>
<dbReference type="Pfam" id="PF23559">
    <property type="entry name" value="WHD_DRP"/>
    <property type="match status" value="1"/>
</dbReference>
<organism evidence="8">
    <name type="scientific">Davidia involucrata</name>
    <name type="common">Dove tree</name>
    <dbReference type="NCBI Taxonomy" id="16924"/>
    <lineage>
        <taxon>Eukaryota</taxon>
        <taxon>Viridiplantae</taxon>
        <taxon>Streptophyta</taxon>
        <taxon>Embryophyta</taxon>
        <taxon>Tracheophyta</taxon>
        <taxon>Spermatophyta</taxon>
        <taxon>Magnoliopsida</taxon>
        <taxon>eudicotyledons</taxon>
        <taxon>Gunneridae</taxon>
        <taxon>Pentapetalae</taxon>
        <taxon>asterids</taxon>
        <taxon>Cornales</taxon>
        <taxon>Nyssaceae</taxon>
        <taxon>Davidia</taxon>
    </lineage>
</organism>
<proteinExistence type="predicted"/>
<evidence type="ECO:0008006" key="9">
    <source>
        <dbReference type="Google" id="ProtNLM"/>
    </source>
</evidence>
<evidence type="ECO:0000256" key="2">
    <source>
        <dbReference type="ARBA" id="ARBA00022741"/>
    </source>
</evidence>
<feature type="compositionally biased region" description="Polar residues" evidence="5">
    <location>
        <begin position="28"/>
        <end position="49"/>
    </location>
</feature>
<feature type="compositionally biased region" description="Low complexity" evidence="5">
    <location>
        <begin position="1"/>
        <end position="18"/>
    </location>
</feature>
<evidence type="ECO:0000256" key="3">
    <source>
        <dbReference type="ARBA" id="ARBA00022821"/>
    </source>
</evidence>
<name>A0A5B6YIN1_DAVIN</name>
<sequence length="847" mass="94312">MSTKTTSSSSEVSSSTTSHEIVPIGNPIVSSSSLNTSNQVATTQNQNPNEEIRKPTSVAHPKAKHSLRTLCCKSKDKITETNTKSKDGSTTSNGGHNEAEALSNWITADLSFIRKASETIKKYEDKIKEVSDQFEELKKDGNRDELRDLKKIVSKLKLQISSRNKDDDRQTRSNGSANISASDANKLFDKMPKLYKSTTFEQSSAFRDLEVRYDGLSSTELKLCLLCFSVFPENAIITKRLMIYWWIGEGFVRTTDKTAEKMASKFLKELMAKGFIEPFREKRSLGVDRFRMHPFTRSAVIMLAERAKFFDFDSAKGNLTEDFTCSLRACLLGKGLSNIEVLEKLHMVFNVNEPILEFKAEWFLKMRNVNVLYLGRWQTSATHHIEVEDTKFLDGLMNMNHLRFFSLQGVSRITELPESISQLGNLRILDLRACHNLEVIPEGIGCLKSLTHLDMSECYLLDHMPKGLASLSELQVLNGFVVSKGKHSCTLDDLAKLPKLRKLSIYTGLKDFPTNTDLGALNQFQKLFKLTIAWGRGSLQDETNKSAKQAKDAAKSTAPGTPKQEKDAAKSTAPDTPKKAKDAAKSTAHDTAKQAEDAVKSTATDTPKKAKDAAKSSLRDTGKQAQDAAKSTAPDTTKQVKYATESTASEITSPENKGSSQAPTENSAMNSTAADTPKRENIGDDKKKGNVAAKPVTLGSKTSFLARVLTTRPATTIKLPELPSQLEKLDLQCFPASITPSWLMPAKLKSLKKLYIRGGKFSDLGQFQELDGKEGELPTKEKWTVEVLRLKYLSELAMDWRELQELFPKLIYLEKVKCPKLTFFPCDEKGVWINKTNKSSQLQELAS</sequence>
<feature type="compositionally biased region" description="Basic and acidic residues" evidence="5">
    <location>
        <begin position="676"/>
        <end position="688"/>
    </location>
</feature>
<keyword evidence="4" id="KW-0175">Coiled coil</keyword>
<keyword evidence="3" id="KW-0611">Plant defense</keyword>
<dbReference type="PANTHER" id="PTHR23155">
    <property type="entry name" value="DISEASE RESISTANCE PROTEIN RP"/>
    <property type="match status" value="1"/>
</dbReference>
<evidence type="ECO:0000256" key="5">
    <source>
        <dbReference type="SAM" id="MobiDB-lite"/>
    </source>
</evidence>
<dbReference type="Gene3D" id="3.80.10.10">
    <property type="entry name" value="Ribonuclease Inhibitor"/>
    <property type="match status" value="1"/>
</dbReference>
<feature type="domain" description="Disease resistance protein winged helix" evidence="6">
    <location>
        <begin position="230"/>
        <end position="294"/>
    </location>
</feature>
<feature type="domain" description="Disease resistance R13L4/SHOC-2-like LRR" evidence="7">
    <location>
        <begin position="386"/>
        <end position="542"/>
    </location>
</feature>
<dbReference type="Gene3D" id="1.10.10.10">
    <property type="entry name" value="Winged helix-like DNA-binding domain superfamily/Winged helix DNA-binding domain"/>
    <property type="match status" value="1"/>
</dbReference>
<dbReference type="Pfam" id="PF23598">
    <property type="entry name" value="LRR_14"/>
    <property type="match status" value="1"/>
</dbReference>
<feature type="coiled-coil region" evidence="4">
    <location>
        <begin position="113"/>
        <end position="140"/>
    </location>
</feature>
<accession>A0A5B6YIN1</accession>
<dbReference type="AlphaFoldDB" id="A0A5B6YIN1"/>
<gene>
    <name evidence="8" type="ORF">Din_001045</name>
</gene>
<evidence type="ECO:0000259" key="6">
    <source>
        <dbReference type="Pfam" id="PF23559"/>
    </source>
</evidence>
<feature type="compositionally biased region" description="Polar residues" evidence="5">
    <location>
        <begin position="633"/>
        <end position="674"/>
    </location>
</feature>
<dbReference type="InterPro" id="IPR044974">
    <property type="entry name" value="Disease_R_plants"/>
</dbReference>
<keyword evidence="1" id="KW-0677">Repeat</keyword>
<dbReference type="InterPro" id="IPR055414">
    <property type="entry name" value="LRR_R13L4/SHOC2-like"/>
</dbReference>
<evidence type="ECO:0000256" key="1">
    <source>
        <dbReference type="ARBA" id="ARBA00022737"/>
    </source>
</evidence>
<evidence type="ECO:0000259" key="7">
    <source>
        <dbReference type="Pfam" id="PF23598"/>
    </source>
</evidence>
<feature type="region of interest" description="Disordered" evidence="5">
    <location>
        <begin position="543"/>
        <end position="694"/>
    </location>
</feature>
<dbReference type="PANTHER" id="PTHR23155:SF1076">
    <property type="entry name" value="LEUCINE-RICH REPEAT (LRR) FAMILY PROTEIN-RELATED"/>
    <property type="match status" value="1"/>
</dbReference>
<feature type="compositionally biased region" description="Basic and acidic residues" evidence="5">
    <location>
        <begin position="543"/>
        <end position="554"/>
    </location>
</feature>
<dbReference type="InterPro" id="IPR032675">
    <property type="entry name" value="LRR_dom_sf"/>
</dbReference>
<dbReference type="InterPro" id="IPR058922">
    <property type="entry name" value="WHD_DRP"/>
</dbReference>
<dbReference type="GO" id="GO:0098542">
    <property type="term" value="P:defense response to other organism"/>
    <property type="evidence" value="ECO:0007669"/>
    <property type="project" value="TreeGrafter"/>
</dbReference>
<evidence type="ECO:0000256" key="4">
    <source>
        <dbReference type="SAM" id="Coils"/>
    </source>
</evidence>
<feature type="region of interest" description="Disordered" evidence="5">
    <location>
        <begin position="1"/>
        <end position="66"/>
    </location>
</feature>
<dbReference type="EMBL" id="GHES01001045">
    <property type="protein sequence ID" value="MPA31604.1"/>
    <property type="molecule type" value="Transcribed_RNA"/>
</dbReference>
<keyword evidence="2" id="KW-0547">Nucleotide-binding</keyword>